<keyword evidence="4 6" id="KW-0808">Transferase</keyword>
<keyword evidence="6" id="KW-0460">Magnesium</keyword>
<name>A0A5R8QC15_9FIRM</name>
<dbReference type="InterPro" id="IPR004467">
    <property type="entry name" value="Or_phspho_trans_dom"/>
</dbReference>
<comment type="function">
    <text evidence="6">Catalyzes the transfer of a ribosyl phosphate group from 5-phosphoribose 1-diphosphate to orotate, leading to the formation of orotidine monophosphate (OMP).</text>
</comment>
<dbReference type="PANTHER" id="PTHR19278">
    <property type="entry name" value="OROTATE PHOSPHORIBOSYLTRANSFERASE"/>
    <property type="match status" value="1"/>
</dbReference>
<dbReference type="Gene3D" id="3.40.50.2020">
    <property type="match status" value="1"/>
</dbReference>
<dbReference type="InParanoid" id="A0A5R8QC15"/>
<keyword evidence="9" id="KW-1185">Reference proteome</keyword>
<dbReference type="Proteomes" id="UP000306912">
    <property type="component" value="Unassembled WGS sequence"/>
</dbReference>
<dbReference type="PANTHER" id="PTHR19278:SF9">
    <property type="entry name" value="URIDINE 5'-MONOPHOSPHATE SYNTHASE"/>
    <property type="match status" value="1"/>
</dbReference>
<evidence type="ECO:0000256" key="1">
    <source>
        <dbReference type="ARBA" id="ARBA00004889"/>
    </source>
</evidence>
<accession>A0A5R8QC15</accession>
<gene>
    <name evidence="6" type="primary">pyrE</name>
    <name evidence="8" type="ORF">FEZ08_06640</name>
</gene>
<dbReference type="GO" id="GO:0000287">
    <property type="term" value="F:magnesium ion binding"/>
    <property type="evidence" value="ECO:0007669"/>
    <property type="project" value="UniProtKB-UniRule"/>
</dbReference>
<comment type="similarity">
    <text evidence="6">Belongs to the purine/pyrimidine phosphoribosyltransferase family. PyrE subfamily.</text>
</comment>
<evidence type="ECO:0000313" key="8">
    <source>
        <dbReference type="EMBL" id="TLG73806.1"/>
    </source>
</evidence>
<dbReference type="OrthoDB" id="9803963at2"/>
<evidence type="ECO:0000256" key="4">
    <source>
        <dbReference type="ARBA" id="ARBA00022679"/>
    </source>
</evidence>
<dbReference type="HAMAP" id="MF_01208">
    <property type="entry name" value="PyrE"/>
    <property type="match status" value="1"/>
</dbReference>
<organism evidence="8 9">
    <name type="scientific">Culicoidibacter larvae</name>
    <dbReference type="NCBI Taxonomy" id="2579976"/>
    <lineage>
        <taxon>Bacteria</taxon>
        <taxon>Bacillati</taxon>
        <taxon>Bacillota</taxon>
        <taxon>Culicoidibacteria</taxon>
        <taxon>Culicoidibacterales</taxon>
        <taxon>Culicoidibacteraceae</taxon>
        <taxon>Culicoidibacter</taxon>
    </lineage>
</organism>
<feature type="binding site" evidence="6">
    <location>
        <position position="101"/>
    </location>
    <ligand>
        <name>5-phospho-alpha-D-ribose 1-diphosphate</name>
        <dbReference type="ChEBI" id="CHEBI:58017"/>
        <note>ligand shared between dimeric partners</note>
    </ligand>
</feature>
<feature type="binding site" evidence="6">
    <location>
        <position position="99"/>
    </location>
    <ligand>
        <name>5-phospho-alpha-D-ribose 1-diphosphate</name>
        <dbReference type="ChEBI" id="CHEBI:58017"/>
        <note>ligand shared between dimeric partners</note>
    </ligand>
</feature>
<feature type="binding site" evidence="6">
    <location>
        <position position="125"/>
    </location>
    <ligand>
        <name>orotate</name>
        <dbReference type="ChEBI" id="CHEBI:30839"/>
    </ligand>
</feature>
<dbReference type="GO" id="GO:0004588">
    <property type="term" value="F:orotate phosphoribosyltransferase activity"/>
    <property type="evidence" value="ECO:0007669"/>
    <property type="project" value="UniProtKB-UniRule"/>
</dbReference>
<dbReference type="CDD" id="cd06223">
    <property type="entry name" value="PRTases_typeI"/>
    <property type="match status" value="1"/>
</dbReference>
<comment type="caution">
    <text evidence="6">Lacks conserved residue(s) required for the propagation of feature annotation.</text>
</comment>
<comment type="catalytic activity">
    <reaction evidence="6">
        <text>orotidine 5'-phosphate + diphosphate = orotate + 5-phospho-alpha-D-ribose 1-diphosphate</text>
        <dbReference type="Rhea" id="RHEA:10380"/>
        <dbReference type="ChEBI" id="CHEBI:30839"/>
        <dbReference type="ChEBI" id="CHEBI:33019"/>
        <dbReference type="ChEBI" id="CHEBI:57538"/>
        <dbReference type="ChEBI" id="CHEBI:58017"/>
        <dbReference type="EC" id="2.4.2.10"/>
    </reaction>
</comment>
<evidence type="ECO:0000259" key="7">
    <source>
        <dbReference type="Pfam" id="PF00156"/>
    </source>
</evidence>
<dbReference type="AlphaFoldDB" id="A0A5R8QC15"/>
<dbReference type="SUPFAM" id="SSF53271">
    <property type="entry name" value="PRTase-like"/>
    <property type="match status" value="1"/>
</dbReference>
<evidence type="ECO:0000256" key="3">
    <source>
        <dbReference type="ARBA" id="ARBA00022676"/>
    </source>
</evidence>
<evidence type="ECO:0000256" key="2">
    <source>
        <dbReference type="ARBA" id="ARBA00011971"/>
    </source>
</evidence>
<dbReference type="Pfam" id="PF00156">
    <property type="entry name" value="Pribosyltran"/>
    <property type="match status" value="1"/>
</dbReference>
<dbReference type="GO" id="GO:0019856">
    <property type="term" value="P:pyrimidine nucleobase biosynthetic process"/>
    <property type="evidence" value="ECO:0007669"/>
    <property type="project" value="TreeGrafter"/>
</dbReference>
<evidence type="ECO:0000313" key="9">
    <source>
        <dbReference type="Proteomes" id="UP000306912"/>
    </source>
</evidence>
<dbReference type="EMBL" id="VBWP01000005">
    <property type="protein sequence ID" value="TLG73806.1"/>
    <property type="molecule type" value="Genomic_DNA"/>
</dbReference>
<feature type="binding site" evidence="6">
    <location>
        <position position="95"/>
    </location>
    <ligand>
        <name>5-phospho-alpha-D-ribose 1-diphosphate</name>
        <dbReference type="ChEBI" id="CHEBI:58017"/>
        <note>ligand shared between dimeric partners</note>
    </ligand>
</feature>
<feature type="binding site" description="in other chain" evidence="6">
    <location>
        <begin position="121"/>
        <end position="129"/>
    </location>
    <ligand>
        <name>5-phospho-alpha-D-ribose 1-diphosphate</name>
        <dbReference type="ChEBI" id="CHEBI:58017"/>
        <note>ligand shared between dimeric partners</note>
    </ligand>
</feature>
<dbReference type="FunCoup" id="A0A5R8QC15">
    <property type="interactions" value="131"/>
</dbReference>
<dbReference type="InterPro" id="IPR000836">
    <property type="entry name" value="PRTase_dom"/>
</dbReference>
<feature type="domain" description="Phosphoribosyltransferase" evidence="7">
    <location>
        <begin position="65"/>
        <end position="151"/>
    </location>
</feature>
<dbReference type="RefSeq" id="WP_138190943.1">
    <property type="nucleotide sequence ID" value="NZ_VBWP01000005.1"/>
</dbReference>
<protein>
    <recommendedName>
        <fullName evidence="2 6">Orotate phosphoribosyltransferase</fullName>
        <shortName evidence="6">OPRT</shortName>
        <shortName evidence="6">OPRTase</shortName>
        <ecNumber evidence="2 6">2.4.2.10</ecNumber>
    </recommendedName>
</protein>
<comment type="caution">
    <text evidence="8">The sequence shown here is derived from an EMBL/GenBank/DDBJ whole genome shotgun (WGS) entry which is preliminary data.</text>
</comment>
<dbReference type="NCBIfam" id="TIGR00336">
    <property type="entry name" value="pyrE"/>
    <property type="match status" value="1"/>
</dbReference>
<comment type="cofactor">
    <cofactor evidence="6">
        <name>Mg(2+)</name>
        <dbReference type="ChEBI" id="CHEBI:18420"/>
    </cofactor>
</comment>
<sequence>MKSKAILQGLLDIGAIAINIEEPFTWASGIQSPIYCDNRKSIGHYKLRRGIALNLSAIIAEQFPDADIIGGTATAGIPHATSVADELKMPLIYFRSQPKAHGTKSAIEGDYQPGQKVVVVEDLISTGGSVIKCVEYAKEAGLEVLGVVAIFSYELTSSDENFKQVGIPLYTAAKFSELSELLQLNESQQKFLTQWRKDPRDTSIW</sequence>
<dbReference type="GO" id="GO:0044205">
    <property type="term" value="P:'de novo' UMP biosynthetic process"/>
    <property type="evidence" value="ECO:0007669"/>
    <property type="project" value="UniProtKB-UniRule"/>
</dbReference>
<comment type="pathway">
    <text evidence="1 6">Pyrimidine metabolism; UMP biosynthesis via de novo pathway; UMP from orotate: step 1/2.</text>
</comment>
<dbReference type="InterPro" id="IPR029057">
    <property type="entry name" value="PRTase-like"/>
</dbReference>
<proteinExistence type="inferred from homology"/>
<evidence type="ECO:0000256" key="5">
    <source>
        <dbReference type="ARBA" id="ARBA00022975"/>
    </source>
</evidence>
<dbReference type="EC" id="2.4.2.10" evidence="2 6"/>
<evidence type="ECO:0000256" key="6">
    <source>
        <dbReference type="HAMAP-Rule" id="MF_01208"/>
    </source>
</evidence>
<dbReference type="UniPathway" id="UPA00070">
    <property type="reaction ID" value="UER00119"/>
</dbReference>
<keyword evidence="5 6" id="KW-0665">Pyrimidine biosynthesis</keyword>
<reference evidence="8 9" key="1">
    <citation type="submission" date="2019-05" db="EMBL/GenBank/DDBJ databases">
        <title>Culicoidintestinum kansasii gen. nov., sp. nov. from the gastrointestinal tract of the biting midge, Culicoides sonorensis.</title>
        <authorList>
            <person name="Neupane S."/>
            <person name="Ghosh A."/>
            <person name="Gunther S."/>
            <person name="Martin K."/>
            <person name="Zurek L."/>
        </authorList>
    </citation>
    <scope>NUCLEOTIDE SEQUENCE [LARGE SCALE GENOMIC DNA]</scope>
    <source>
        <strain evidence="8 9">CS-1</strain>
    </source>
</reference>
<comment type="subunit">
    <text evidence="6">Homodimer.</text>
</comment>
<keyword evidence="3 6" id="KW-0328">Glycosyltransferase</keyword>
<dbReference type="InterPro" id="IPR023031">
    <property type="entry name" value="OPRT"/>
</dbReference>